<comment type="caution">
    <text evidence="4">The sequence shown here is derived from an EMBL/GenBank/DDBJ whole genome shotgun (WGS) entry which is preliminary data.</text>
</comment>
<dbReference type="eggNOG" id="COG2885">
    <property type="taxonomic scope" value="Bacteria"/>
</dbReference>
<proteinExistence type="predicted"/>
<dbReference type="AlphaFoldDB" id="S2DI52"/>
<evidence type="ECO:0000259" key="3">
    <source>
        <dbReference type="PROSITE" id="PS51123"/>
    </source>
</evidence>
<dbReference type="CDD" id="cd07185">
    <property type="entry name" value="OmpA_C-like"/>
    <property type="match status" value="1"/>
</dbReference>
<name>S2DI52_INDAL</name>
<dbReference type="EMBL" id="ALWO02000023">
    <property type="protein sequence ID" value="EOZ98669.1"/>
    <property type="molecule type" value="Genomic_DNA"/>
</dbReference>
<keyword evidence="2" id="KW-0175">Coiled coil</keyword>
<evidence type="ECO:0000256" key="2">
    <source>
        <dbReference type="SAM" id="Coils"/>
    </source>
</evidence>
<dbReference type="Pfam" id="PF00691">
    <property type="entry name" value="OmpA"/>
    <property type="match status" value="1"/>
</dbReference>
<dbReference type="GO" id="GO:0016020">
    <property type="term" value="C:membrane"/>
    <property type="evidence" value="ECO:0007669"/>
    <property type="project" value="UniProtKB-UniRule"/>
</dbReference>
<dbReference type="PANTHER" id="PTHR30329">
    <property type="entry name" value="STATOR ELEMENT OF FLAGELLAR MOTOR COMPLEX"/>
    <property type="match status" value="1"/>
</dbReference>
<protein>
    <submittedName>
        <fullName evidence="4">Outer membrane protein, OmpA/MotB family</fullName>
    </submittedName>
</protein>
<reference evidence="4 5" key="1">
    <citation type="journal article" date="2013" name="Genome Announc.">
        <title>Draft Genome Sequence of Indibacter alkaliphilus Strain LW1T, Isolated from Lonar Lake, a Haloalkaline Lake in the Buldana District of Maharashtra, India.</title>
        <authorList>
            <person name="Singh A."/>
            <person name="Kumar Jangir P."/>
            <person name="Sharma R."/>
            <person name="Singh A."/>
            <person name="Kumar Pinnaka A."/>
            <person name="Shivaji S."/>
        </authorList>
    </citation>
    <scope>NUCLEOTIDE SEQUENCE [LARGE SCALE GENOMIC DNA]</scope>
    <source>
        <strain evidence="5">CCUG 57479 / KCTC 22604 / LW1</strain>
    </source>
</reference>
<dbReference type="SUPFAM" id="SSF50939">
    <property type="entry name" value="Sialidases"/>
    <property type="match status" value="1"/>
</dbReference>
<dbReference type="InterPro" id="IPR036278">
    <property type="entry name" value="Sialidase_sf"/>
</dbReference>
<dbReference type="STRING" id="1189612.A33Q_1323"/>
<dbReference type="PROSITE" id="PS51123">
    <property type="entry name" value="OMPA_2"/>
    <property type="match status" value="1"/>
</dbReference>
<evidence type="ECO:0000313" key="5">
    <source>
        <dbReference type="Proteomes" id="UP000006073"/>
    </source>
</evidence>
<accession>S2DI52</accession>
<dbReference type="InterPro" id="IPR050330">
    <property type="entry name" value="Bact_OuterMem_StrucFunc"/>
</dbReference>
<sequence>MKASGLFLLAFCIYAPLEGQTIKPLKGVNTAYDEHHPVLAPNGDLFFSVGFHPENSGGPTDYGDVWMSSRDKKGDWSKPQRVPSLSTSGNDVVVGFPDPISILVYHEGNGRPQGIHQYSKFGSEWNYLRPLNMGNFRNNSKHFGGRLSQDGKTLILSINSFGTFGNEDLYVSFLISEGKWSSPLNLGEVVNSFGQEQTPYLSEDQKILYFSSNTSGKNRGKDIFYSERLDDSWTNWTDPKPLKFANSMGTEMSYMLLDATDSMAVFSTTQNSEGFGDLMTVKFEAIIPSNLLAQNPEDKTDEEENIQLSNLSEVEEALSETMEQQEDLLVVIEEQSLENEVDTLLEKVESISKPGDEIGIIRVLDAASMEEIPHKITLIGERGNRMDLEDQQDLAEALESNQWSSIFVSSKGFIPKELAPETWENLEDQVLLMQPAAAGASIVLNSIQFNRGTADFADAVSIQVLDQLVTFLKENESLKIRLEGHTDNAGDPVLNKDLSLKRASKIRGYLTLNGVEFERIRISGWGGTRPIADNSTEEGRIQNRRVEMMIEG</sequence>
<evidence type="ECO:0000313" key="4">
    <source>
        <dbReference type="EMBL" id="EOZ98669.1"/>
    </source>
</evidence>
<feature type="domain" description="OmpA-like" evidence="3">
    <location>
        <begin position="436"/>
        <end position="552"/>
    </location>
</feature>
<dbReference type="Gene3D" id="3.30.1330.60">
    <property type="entry name" value="OmpA-like domain"/>
    <property type="match status" value="1"/>
</dbReference>
<gene>
    <name evidence="4" type="ORF">A33Q_1323</name>
</gene>
<dbReference type="InterPro" id="IPR036737">
    <property type="entry name" value="OmpA-like_sf"/>
</dbReference>
<feature type="coiled-coil region" evidence="2">
    <location>
        <begin position="308"/>
        <end position="335"/>
    </location>
</feature>
<dbReference type="InterPro" id="IPR006665">
    <property type="entry name" value="OmpA-like"/>
</dbReference>
<dbReference type="Proteomes" id="UP000006073">
    <property type="component" value="Unassembled WGS sequence"/>
</dbReference>
<evidence type="ECO:0000256" key="1">
    <source>
        <dbReference type="PROSITE-ProRule" id="PRU00473"/>
    </source>
</evidence>
<organism evidence="4 5">
    <name type="scientific">Indibacter alkaliphilus (strain CCUG 57479 / KCTC 22604 / LW1)</name>
    <dbReference type="NCBI Taxonomy" id="1189612"/>
    <lineage>
        <taxon>Bacteria</taxon>
        <taxon>Pseudomonadati</taxon>
        <taxon>Bacteroidota</taxon>
        <taxon>Cytophagia</taxon>
        <taxon>Cytophagales</taxon>
        <taxon>Cyclobacteriaceae</taxon>
    </lineage>
</organism>
<dbReference type="PANTHER" id="PTHR30329:SF21">
    <property type="entry name" value="LIPOPROTEIN YIAD-RELATED"/>
    <property type="match status" value="1"/>
</dbReference>
<dbReference type="SUPFAM" id="SSF103088">
    <property type="entry name" value="OmpA-like"/>
    <property type="match status" value="1"/>
</dbReference>
<keyword evidence="1" id="KW-0472">Membrane</keyword>
<keyword evidence="5" id="KW-1185">Reference proteome</keyword>